<protein>
    <recommendedName>
        <fullName evidence="3">DUF4269 domain-containing protein</fullName>
    </recommendedName>
</protein>
<reference evidence="1 2" key="1">
    <citation type="submission" date="2023-07" db="EMBL/GenBank/DDBJ databases">
        <title>Genomic Encyclopedia of Type Strains, Phase IV (KMG-IV): sequencing the most valuable type-strain genomes for metagenomic binning, comparative biology and taxonomic classification.</title>
        <authorList>
            <person name="Goeker M."/>
        </authorList>
    </citation>
    <scope>NUCLEOTIDE SEQUENCE [LARGE SCALE GENOMIC DNA]</scope>
    <source>
        <strain evidence="1 2">DSM 1277</strain>
    </source>
</reference>
<keyword evidence="2" id="KW-1185">Reference proteome</keyword>
<proteinExistence type="predicted"/>
<dbReference type="InterPro" id="IPR025365">
    <property type="entry name" value="DUF4269"/>
</dbReference>
<dbReference type="RefSeq" id="WP_307058453.1">
    <property type="nucleotide sequence ID" value="NZ_JAUSUH010000002.1"/>
</dbReference>
<comment type="caution">
    <text evidence="1">The sequence shown here is derived from an EMBL/GenBank/DDBJ whole genome shotgun (WGS) entry which is preliminary data.</text>
</comment>
<evidence type="ECO:0000313" key="2">
    <source>
        <dbReference type="Proteomes" id="UP001238467"/>
    </source>
</evidence>
<dbReference type="Pfam" id="PF14091">
    <property type="entry name" value="DUF4269"/>
    <property type="match status" value="1"/>
</dbReference>
<gene>
    <name evidence="1" type="ORF">J2S76_001194</name>
</gene>
<accession>A0ABU0DEC5</accession>
<dbReference type="Proteomes" id="UP001238467">
    <property type="component" value="Unassembled WGS sequence"/>
</dbReference>
<organism evidence="1 2">
    <name type="scientific">Ancylobacter vacuolatus</name>
    <dbReference type="NCBI Taxonomy" id="223389"/>
    <lineage>
        <taxon>Bacteria</taxon>
        <taxon>Pseudomonadati</taxon>
        <taxon>Pseudomonadota</taxon>
        <taxon>Alphaproteobacteria</taxon>
        <taxon>Hyphomicrobiales</taxon>
        <taxon>Xanthobacteraceae</taxon>
        <taxon>Ancylobacter</taxon>
    </lineage>
</organism>
<evidence type="ECO:0000313" key="1">
    <source>
        <dbReference type="EMBL" id="MDQ0346777.1"/>
    </source>
</evidence>
<dbReference type="EMBL" id="JAUSUH010000002">
    <property type="protein sequence ID" value="MDQ0346777.1"/>
    <property type="molecule type" value="Genomic_DNA"/>
</dbReference>
<evidence type="ECO:0008006" key="3">
    <source>
        <dbReference type="Google" id="ProtNLM"/>
    </source>
</evidence>
<name>A0ABU0DEC5_9HYPH</name>
<sequence>MTQAARPDFETALEHSGLLTALAAFDPHVVGTPPLGLDVPTSDIDIVCCAPDALSFTTLMWDGFRHEQCFGLRQWCSGERAVVASFSAHGWPFEVFASSCPVAQQAGWRHFRIEERLLHLGGAALRRQVMARRRAGAKTEPAFAQVLGLTGDAYAALLDLEDFSDAALRRVIAGAVG</sequence>